<dbReference type="Gene3D" id="3.30.920.50">
    <property type="entry name" value="Beta-1,3-glucanase, C-terminal domain"/>
    <property type="match status" value="1"/>
</dbReference>
<evidence type="ECO:0000259" key="2">
    <source>
        <dbReference type="PROSITE" id="PS52006"/>
    </source>
</evidence>
<feature type="chain" id="PRO_5014370884" evidence="1">
    <location>
        <begin position="17"/>
        <end position="445"/>
    </location>
</feature>
<comment type="caution">
    <text evidence="3">The sequence shown here is derived from an EMBL/GenBank/DDBJ whole genome shotgun (WGS) entry which is preliminary data.</text>
</comment>
<reference evidence="3 4" key="1">
    <citation type="submission" date="2017-08" db="EMBL/GenBank/DDBJ databases">
        <title>Harnessing the power of phylogenomics to disentangle the directionality and signatures of interkingdom host jumping in the parasitic fungal genus Tolypocladium.</title>
        <authorList>
            <person name="Quandt C.A."/>
            <person name="Patterson W."/>
            <person name="Spatafora J.W."/>
        </authorList>
    </citation>
    <scope>NUCLEOTIDE SEQUENCE [LARGE SCALE GENOMIC DNA]</scope>
    <source>
        <strain evidence="3 4">CBS 113982</strain>
    </source>
</reference>
<proteinExistence type="predicted"/>
<dbReference type="InterPro" id="IPR037176">
    <property type="entry name" value="Osmotin/thaumatin-like_sf"/>
</dbReference>
<gene>
    <name evidence="3" type="ORF">TCAP_00847</name>
</gene>
<evidence type="ECO:0000256" key="1">
    <source>
        <dbReference type="SAM" id="SignalP"/>
    </source>
</evidence>
<dbReference type="InterPro" id="IPR042517">
    <property type="entry name" value="Glyco_hydro_64_N_2"/>
</dbReference>
<evidence type="ECO:0000313" key="4">
    <source>
        <dbReference type="Proteomes" id="UP000236621"/>
    </source>
</evidence>
<dbReference type="STRING" id="45235.A0A2K3QNW8"/>
<dbReference type="InterPro" id="IPR032477">
    <property type="entry name" value="Glyco_hydro_64"/>
</dbReference>
<dbReference type="InterPro" id="IPR037398">
    <property type="entry name" value="Glyco_hydro_64_fam"/>
</dbReference>
<dbReference type="Pfam" id="PF16483">
    <property type="entry name" value="Glyco_hydro_64"/>
    <property type="match status" value="1"/>
</dbReference>
<keyword evidence="1" id="KW-0732">Signal</keyword>
<dbReference type="EMBL" id="NRSZ01000138">
    <property type="protein sequence ID" value="PNY29235.1"/>
    <property type="molecule type" value="Genomic_DNA"/>
</dbReference>
<dbReference type="OrthoDB" id="10058186at2759"/>
<sequence length="445" mass="46440">MRSLTILAALLGAVSAAPTISPSGFTVATPGGIKDIIITKENTLNGTYHSPVTLVVKPDAKLASRAASGNLPIQFVNKLGGGQVYAYISGLDSDGRVVFIRGDNSLLYPSSGGSSVPAPFGQDPSIAMAGQGGTLQVTLPIVLKSARIYFSIGKLNFFMVKTPAGDGLVQPSAVNPSDPSSGTNWGFMEFTYGDDLSLFANISFVDFVGVAISLGLTVRNGGPTQTVRGLAANPVASICSAMVTQSNSDHFPWSRMCVANSAGQPLRVLSPNSYGVMNAGDFQNYWSGYIDQVWSFYSQNTLTVDTQTAPGKVQCRVSGNQLNCAGDNRGYGKPSASDIWGCNSGPFAIQGGDNGVHLAVVPRLCAAIHRSTLLIAGGNNQPGPSSTFYQGSPTDHYSRLLHQFEVDHDGYAFAYDDVTIAGENTAGVVTSGAPGIFTVYIGGPP</sequence>
<dbReference type="Proteomes" id="UP000236621">
    <property type="component" value="Unassembled WGS sequence"/>
</dbReference>
<name>A0A2K3QNW8_9HYPO</name>
<organism evidence="3 4">
    <name type="scientific">Tolypocladium capitatum</name>
    <dbReference type="NCBI Taxonomy" id="45235"/>
    <lineage>
        <taxon>Eukaryota</taxon>
        <taxon>Fungi</taxon>
        <taxon>Dikarya</taxon>
        <taxon>Ascomycota</taxon>
        <taxon>Pezizomycotina</taxon>
        <taxon>Sordariomycetes</taxon>
        <taxon>Hypocreomycetidae</taxon>
        <taxon>Hypocreales</taxon>
        <taxon>Ophiocordycipitaceae</taxon>
        <taxon>Tolypocladium</taxon>
    </lineage>
</organism>
<dbReference type="AlphaFoldDB" id="A0A2K3QNW8"/>
<feature type="domain" description="GH64" evidence="2">
    <location>
        <begin position="68"/>
        <end position="422"/>
    </location>
</feature>
<accession>A0A2K3QNW8</accession>
<dbReference type="PANTHER" id="PTHR38165:SF1">
    <property type="entry name" value="GLUCANASE B"/>
    <property type="match status" value="1"/>
</dbReference>
<dbReference type="PROSITE" id="PS52006">
    <property type="entry name" value="GH64"/>
    <property type="match status" value="1"/>
</dbReference>
<dbReference type="Gene3D" id="2.60.110.10">
    <property type="entry name" value="Thaumatin"/>
    <property type="match status" value="1"/>
</dbReference>
<keyword evidence="4" id="KW-1185">Reference proteome</keyword>
<dbReference type="PANTHER" id="PTHR38165">
    <property type="match status" value="1"/>
</dbReference>
<feature type="signal peptide" evidence="1">
    <location>
        <begin position="1"/>
        <end position="16"/>
    </location>
</feature>
<evidence type="ECO:0000313" key="3">
    <source>
        <dbReference type="EMBL" id="PNY29235.1"/>
    </source>
</evidence>
<protein>
    <submittedName>
        <fullName evidence="3">Glucan endo-1,3-beta-glucosidase</fullName>
    </submittedName>
</protein>